<dbReference type="EMBL" id="JACIEP010000003">
    <property type="protein sequence ID" value="MBB4035225.1"/>
    <property type="molecule type" value="Genomic_DNA"/>
</dbReference>
<organism evidence="1 2">
    <name type="scientific">Dysgonomonas hofstadii</name>
    <dbReference type="NCBI Taxonomy" id="637886"/>
    <lineage>
        <taxon>Bacteria</taxon>
        <taxon>Pseudomonadati</taxon>
        <taxon>Bacteroidota</taxon>
        <taxon>Bacteroidia</taxon>
        <taxon>Bacteroidales</taxon>
        <taxon>Dysgonomonadaceae</taxon>
        <taxon>Dysgonomonas</taxon>
    </lineage>
</organism>
<dbReference type="Proteomes" id="UP000555103">
    <property type="component" value="Unassembled WGS sequence"/>
</dbReference>
<dbReference type="AlphaFoldDB" id="A0A840CQM3"/>
<accession>A0A840CQM3</accession>
<dbReference type="RefSeq" id="WP_183306164.1">
    <property type="nucleotide sequence ID" value="NZ_JACIEP010000003.1"/>
</dbReference>
<gene>
    <name evidence="1" type="ORF">GGR21_001114</name>
</gene>
<keyword evidence="2" id="KW-1185">Reference proteome</keyword>
<evidence type="ECO:0000313" key="2">
    <source>
        <dbReference type="Proteomes" id="UP000555103"/>
    </source>
</evidence>
<protein>
    <submittedName>
        <fullName evidence="1">Uncharacterized protein</fullName>
    </submittedName>
</protein>
<proteinExistence type="predicted"/>
<name>A0A840CQM3_9BACT</name>
<comment type="caution">
    <text evidence="1">The sequence shown here is derived from an EMBL/GenBank/DDBJ whole genome shotgun (WGS) entry which is preliminary data.</text>
</comment>
<reference evidence="1 2" key="1">
    <citation type="submission" date="2020-08" db="EMBL/GenBank/DDBJ databases">
        <title>Genomic Encyclopedia of Type Strains, Phase IV (KMG-IV): sequencing the most valuable type-strain genomes for metagenomic binning, comparative biology and taxonomic classification.</title>
        <authorList>
            <person name="Goeker M."/>
        </authorList>
    </citation>
    <scope>NUCLEOTIDE SEQUENCE [LARGE SCALE GENOMIC DNA]</scope>
    <source>
        <strain evidence="1 2">DSM 104969</strain>
    </source>
</reference>
<evidence type="ECO:0000313" key="1">
    <source>
        <dbReference type="EMBL" id="MBB4035225.1"/>
    </source>
</evidence>
<sequence>MKVVEISIHNSENEASTVISVEHISSNIFRTIQNEIIDGRLTLDTVFETKINTEKKHEVVRIIKQSEYITKRFQLTSQFKESEYQLLGEEITKSGGYWQVDFGKIATINLPKDCNLDINEIFETFDFKPIEI</sequence>